<accession>A0A941E8U4</accession>
<dbReference type="CDD" id="cd03673">
    <property type="entry name" value="NUDIX_Ap6A_hydrolase"/>
    <property type="match status" value="1"/>
</dbReference>
<dbReference type="Pfam" id="PF00293">
    <property type="entry name" value="NUDIX"/>
    <property type="match status" value="1"/>
</dbReference>
<keyword evidence="4" id="KW-1185">Reference proteome</keyword>
<gene>
    <name evidence="3" type="ORF">KDK95_06350</name>
</gene>
<reference evidence="3" key="1">
    <citation type="submission" date="2021-04" db="EMBL/GenBank/DDBJ databases">
        <title>Genome based classification of Actinospica acidithermotolerans sp. nov., an actinobacterium isolated from an Indonesian hot spring.</title>
        <authorList>
            <person name="Kusuma A.B."/>
            <person name="Putra K.E."/>
            <person name="Nafisah S."/>
            <person name="Loh J."/>
            <person name="Nouioui I."/>
            <person name="Goodfellow M."/>
        </authorList>
    </citation>
    <scope>NUCLEOTIDE SEQUENCE</scope>
    <source>
        <strain evidence="3">MGRD01-02</strain>
    </source>
</reference>
<dbReference type="Gene3D" id="3.40.50.1240">
    <property type="entry name" value="Phosphoglycerate mutase-like"/>
    <property type="match status" value="1"/>
</dbReference>
<dbReference type="Pfam" id="PF00300">
    <property type="entry name" value="His_Phos_1"/>
    <property type="match status" value="1"/>
</dbReference>
<dbReference type="PANTHER" id="PTHR21340:SF0">
    <property type="entry name" value="BIS(5'-NUCLEOSYL)-TETRAPHOSPHATASE [ASYMMETRICAL]"/>
    <property type="match status" value="1"/>
</dbReference>
<dbReference type="RefSeq" id="WP_212517070.1">
    <property type="nucleotide sequence ID" value="NZ_JAGSOH010000010.1"/>
</dbReference>
<dbReference type="PANTHER" id="PTHR21340">
    <property type="entry name" value="DIADENOSINE 5,5-P1,P4-TETRAPHOSPHATE PYROPHOSPHOHYDROLASE MUTT"/>
    <property type="match status" value="1"/>
</dbReference>
<dbReference type="GO" id="GO:0004081">
    <property type="term" value="F:bis(5'-nucleosyl)-tetraphosphatase (asymmetrical) activity"/>
    <property type="evidence" value="ECO:0007669"/>
    <property type="project" value="TreeGrafter"/>
</dbReference>
<dbReference type="InterPro" id="IPR029033">
    <property type="entry name" value="His_PPase_superfam"/>
</dbReference>
<dbReference type="Gene3D" id="3.90.79.10">
    <property type="entry name" value="Nucleoside Triphosphate Pyrophosphohydrolase"/>
    <property type="match status" value="1"/>
</dbReference>
<dbReference type="InterPro" id="IPR000086">
    <property type="entry name" value="NUDIX_hydrolase_dom"/>
</dbReference>
<dbReference type="PROSITE" id="PS51462">
    <property type="entry name" value="NUDIX"/>
    <property type="match status" value="1"/>
</dbReference>
<comment type="caution">
    <text evidence="3">The sequence shown here is derived from an EMBL/GenBank/DDBJ whole genome shotgun (WGS) entry which is preliminary data.</text>
</comment>
<dbReference type="CDD" id="cd07067">
    <property type="entry name" value="HP_PGM_like"/>
    <property type="match status" value="1"/>
</dbReference>
<evidence type="ECO:0000259" key="2">
    <source>
        <dbReference type="PROSITE" id="PS51462"/>
    </source>
</evidence>
<dbReference type="InterPro" id="IPR015797">
    <property type="entry name" value="NUDIX_hydrolase-like_dom_sf"/>
</dbReference>
<dbReference type="InterPro" id="IPR051325">
    <property type="entry name" value="Nudix_hydrolase_domain"/>
</dbReference>
<dbReference type="GO" id="GO:0006754">
    <property type="term" value="P:ATP biosynthetic process"/>
    <property type="evidence" value="ECO:0007669"/>
    <property type="project" value="TreeGrafter"/>
</dbReference>
<evidence type="ECO:0000256" key="1">
    <source>
        <dbReference type="ARBA" id="ARBA00022801"/>
    </source>
</evidence>
<dbReference type="Proteomes" id="UP000676325">
    <property type="component" value="Unassembled WGS sequence"/>
</dbReference>
<dbReference type="SUPFAM" id="SSF53254">
    <property type="entry name" value="Phosphoglycerate mutase-like"/>
    <property type="match status" value="1"/>
</dbReference>
<dbReference type="GO" id="GO:0006167">
    <property type="term" value="P:AMP biosynthetic process"/>
    <property type="evidence" value="ECO:0007669"/>
    <property type="project" value="TreeGrafter"/>
</dbReference>
<dbReference type="InterPro" id="IPR013078">
    <property type="entry name" value="His_Pase_superF_clade-1"/>
</dbReference>
<dbReference type="EMBL" id="JAGSOH010000010">
    <property type="protein sequence ID" value="MBR7825922.1"/>
    <property type="molecule type" value="Genomic_DNA"/>
</dbReference>
<keyword evidence="1 3" id="KW-0378">Hydrolase</keyword>
<dbReference type="SMART" id="SM00855">
    <property type="entry name" value="PGAM"/>
    <property type="match status" value="1"/>
</dbReference>
<protein>
    <submittedName>
        <fullName evidence="3">NUDIX hydrolase</fullName>
    </submittedName>
</protein>
<organism evidence="3 4">
    <name type="scientific">Actinospica acidithermotolerans</name>
    <dbReference type="NCBI Taxonomy" id="2828514"/>
    <lineage>
        <taxon>Bacteria</taxon>
        <taxon>Bacillati</taxon>
        <taxon>Actinomycetota</taxon>
        <taxon>Actinomycetes</taxon>
        <taxon>Catenulisporales</taxon>
        <taxon>Actinospicaceae</taxon>
        <taxon>Actinospica</taxon>
    </lineage>
</organism>
<name>A0A941E8U4_9ACTN</name>
<proteinExistence type="predicted"/>
<evidence type="ECO:0000313" key="3">
    <source>
        <dbReference type="EMBL" id="MBR7825922.1"/>
    </source>
</evidence>
<dbReference type="SUPFAM" id="SSF55811">
    <property type="entry name" value="Nudix"/>
    <property type="match status" value="1"/>
</dbReference>
<sequence length="329" mass="36222">MSTHLNSTELTRIKAAGALLWRPGPDGKELELALIHRPRYDDWSFAKGKAEPGEHPVLTAVREVEEETAHRAVLGRRLPNTEYDVLGRAKQVRYWAARAAGEAEFLANDEVDVLEWVSGAQARMRLTSPLDVMVLDAFLSGPVDTFPIVLQRHGKAERRGSEWPDDLARPLAPEGKQQAIALAELLAVYGAEELISSPAVRCVDTVRPYAELHGVEMKLDSALTEISYVHAPRAIVSWVRALADRRVGAIVCTHGPLLDELISALLYAPGFADPEREPTLNGKPWDHAVADRWANEPLAKGAAWVLHFDASTAEENASPRLVAVDRLKP</sequence>
<feature type="domain" description="Nudix hydrolase" evidence="2">
    <location>
        <begin position="11"/>
        <end position="139"/>
    </location>
</feature>
<dbReference type="AlphaFoldDB" id="A0A941E8U4"/>
<evidence type="ECO:0000313" key="4">
    <source>
        <dbReference type="Proteomes" id="UP000676325"/>
    </source>
</evidence>